<feature type="domain" description="Integrase catalytic" evidence="1">
    <location>
        <begin position="122"/>
        <end position="286"/>
    </location>
</feature>
<protein>
    <recommendedName>
        <fullName evidence="1">Integrase catalytic domain-containing protein</fullName>
    </recommendedName>
</protein>
<evidence type="ECO:0000259" key="1">
    <source>
        <dbReference type="PROSITE" id="PS50994"/>
    </source>
</evidence>
<dbReference type="InterPro" id="IPR001584">
    <property type="entry name" value="Integrase_cat-core"/>
</dbReference>
<dbReference type="Gene3D" id="3.30.420.10">
    <property type="entry name" value="Ribonuclease H-like superfamily/Ribonuclease H"/>
    <property type="match status" value="1"/>
</dbReference>
<dbReference type="Proteomes" id="UP001229421">
    <property type="component" value="Unassembled WGS sequence"/>
</dbReference>
<sequence length="363" mass="41866">MLPRCVTLTEIEEKLWADPFTKDIIQQLQQNPNAVPHHSLIGQSLMYKGKIFVPADSTLRNSILQEAHGTLMAGHGGFLKTYKRVTAQFYWPNMKRDVREFVQNCLTCQQHKYEALSPAGLLQPLPIPNQIWEDISLDFIVGLPPSNRFDTIFVVVDRLSKYAHFLPLAHPFTAKSVAALFCKEIVRLHGYPRSIVSDRDVIFLSNFWKELFRLGHTTLKMSTSYHPQTDGQTEVVNRCLEAYLRCFSHEQPNKWSSFLPWAEYSYNTGFHTSSRTTPFNVVYGRDPPPLHPYVIGDTKNAELETQLITRDDMLQILRDNLKKAQDRMKAQADLKRRELHLSREILFSPHPAVSPEKLSQETF</sequence>
<evidence type="ECO:0000313" key="2">
    <source>
        <dbReference type="EMBL" id="KAK1412797.1"/>
    </source>
</evidence>
<accession>A0AAD8K200</accession>
<dbReference type="InterPro" id="IPR036397">
    <property type="entry name" value="RNaseH_sf"/>
</dbReference>
<dbReference type="InterPro" id="IPR050951">
    <property type="entry name" value="Retrovirus_Pol_polyprotein"/>
</dbReference>
<dbReference type="InterPro" id="IPR041588">
    <property type="entry name" value="Integrase_H2C2"/>
</dbReference>
<dbReference type="SUPFAM" id="SSF53098">
    <property type="entry name" value="Ribonuclease H-like"/>
    <property type="match status" value="1"/>
</dbReference>
<organism evidence="2 3">
    <name type="scientific">Tagetes erecta</name>
    <name type="common">African marigold</name>
    <dbReference type="NCBI Taxonomy" id="13708"/>
    <lineage>
        <taxon>Eukaryota</taxon>
        <taxon>Viridiplantae</taxon>
        <taxon>Streptophyta</taxon>
        <taxon>Embryophyta</taxon>
        <taxon>Tracheophyta</taxon>
        <taxon>Spermatophyta</taxon>
        <taxon>Magnoliopsida</taxon>
        <taxon>eudicotyledons</taxon>
        <taxon>Gunneridae</taxon>
        <taxon>Pentapetalae</taxon>
        <taxon>asterids</taxon>
        <taxon>campanulids</taxon>
        <taxon>Asterales</taxon>
        <taxon>Asteraceae</taxon>
        <taxon>Asteroideae</taxon>
        <taxon>Heliantheae alliance</taxon>
        <taxon>Tageteae</taxon>
        <taxon>Tagetes</taxon>
    </lineage>
</organism>
<dbReference type="InterPro" id="IPR012337">
    <property type="entry name" value="RNaseH-like_sf"/>
</dbReference>
<reference evidence="2" key="1">
    <citation type="journal article" date="2023" name="bioRxiv">
        <title>Improved chromosome-level genome assembly for marigold (Tagetes erecta).</title>
        <authorList>
            <person name="Jiang F."/>
            <person name="Yuan L."/>
            <person name="Wang S."/>
            <person name="Wang H."/>
            <person name="Xu D."/>
            <person name="Wang A."/>
            <person name="Fan W."/>
        </authorList>
    </citation>
    <scope>NUCLEOTIDE SEQUENCE</scope>
    <source>
        <strain evidence="2">WSJ</strain>
        <tissue evidence="2">Leaf</tissue>
    </source>
</reference>
<gene>
    <name evidence="2" type="ORF">QVD17_34310</name>
</gene>
<name>A0AAD8K200_TARER</name>
<dbReference type="GO" id="GO:0015074">
    <property type="term" value="P:DNA integration"/>
    <property type="evidence" value="ECO:0007669"/>
    <property type="project" value="InterPro"/>
</dbReference>
<dbReference type="PANTHER" id="PTHR37984:SF5">
    <property type="entry name" value="PROTEIN NYNRIN-LIKE"/>
    <property type="match status" value="1"/>
</dbReference>
<dbReference type="Gene3D" id="1.10.340.70">
    <property type="match status" value="1"/>
</dbReference>
<evidence type="ECO:0000313" key="3">
    <source>
        <dbReference type="Proteomes" id="UP001229421"/>
    </source>
</evidence>
<dbReference type="AlphaFoldDB" id="A0AAD8K200"/>
<dbReference type="GO" id="GO:0003676">
    <property type="term" value="F:nucleic acid binding"/>
    <property type="evidence" value="ECO:0007669"/>
    <property type="project" value="InterPro"/>
</dbReference>
<dbReference type="PROSITE" id="PS50994">
    <property type="entry name" value="INTEGRASE"/>
    <property type="match status" value="1"/>
</dbReference>
<keyword evidence="3" id="KW-1185">Reference proteome</keyword>
<comment type="caution">
    <text evidence="2">The sequence shown here is derived from an EMBL/GenBank/DDBJ whole genome shotgun (WGS) entry which is preliminary data.</text>
</comment>
<dbReference type="EMBL" id="JAUHHV010000009">
    <property type="protein sequence ID" value="KAK1412797.1"/>
    <property type="molecule type" value="Genomic_DNA"/>
</dbReference>
<dbReference type="Pfam" id="PF17921">
    <property type="entry name" value="Integrase_H2C2"/>
    <property type="match status" value="1"/>
</dbReference>
<dbReference type="FunFam" id="1.10.340.70:FF:000001">
    <property type="entry name" value="Retrovirus-related Pol polyprotein from transposon gypsy-like Protein"/>
    <property type="match status" value="1"/>
</dbReference>
<proteinExistence type="predicted"/>
<dbReference type="PANTHER" id="PTHR37984">
    <property type="entry name" value="PROTEIN CBG26694"/>
    <property type="match status" value="1"/>
</dbReference>